<keyword evidence="2" id="KW-1185">Reference proteome</keyword>
<gene>
    <name evidence="1" type="ORF">K7X08_004075</name>
</gene>
<comment type="caution">
    <text evidence="1">The sequence shown here is derived from an EMBL/GenBank/DDBJ whole genome shotgun (WGS) entry which is preliminary data.</text>
</comment>
<proteinExistence type="predicted"/>
<name>A0A9Q1MGK6_9SOLA</name>
<dbReference type="AlphaFoldDB" id="A0A9Q1MGK6"/>
<sequence>MERYFVGLPVKQEIQEEPATDPSGSSYYVTCWKCTTCYSKYNIYCISSSDNSQQSHPKSSVLKKLTLPVITYQLFLRLARHPWLGSWRSARKG</sequence>
<protein>
    <submittedName>
        <fullName evidence="1">Uncharacterized protein</fullName>
    </submittedName>
</protein>
<dbReference type="Proteomes" id="UP001152561">
    <property type="component" value="Unassembled WGS sequence"/>
</dbReference>
<accession>A0A9Q1MGK6</accession>
<evidence type="ECO:0000313" key="2">
    <source>
        <dbReference type="Proteomes" id="UP001152561"/>
    </source>
</evidence>
<reference evidence="2" key="1">
    <citation type="journal article" date="2023" name="Proc. Natl. Acad. Sci. U.S.A.">
        <title>Genomic and structural basis for evolution of tropane alkaloid biosynthesis.</title>
        <authorList>
            <person name="Wanga Y.-J."/>
            <person name="Taina T."/>
            <person name="Yua J.-Y."/>
            <person name="Lia J."/>
            <person name="Xua B."/>
            <person name="Chenc J."/>
            <person name="D'Auriad J.C."/>
            <person name="Huanga J.-P."/>
            <person name="Huanga S.-X."/>
        </authorList>
    </citation>
    <scope>NUCLEOTIDE SEQUENCE [LARGE SCALE GENOMIC DNA]</scope>
    <source>
        <strain evidence="2">cv. KIB-2019</strain>
    </source>
</reference>
<dbReference type="EMBL" id="JAJAGQ010000006">
    <property type="protein sequence ID" value="KAJ8560017.1"/>
    <property type="molecule type" value="Genomic_DNA"/>
</dbReference>
<organism evidence="1 2">
    <name type="scientific">Anisodus acutangulus</name>
    <dbReference type="NCBI Taxonomy" id="402998"/>
    <lineage>
        <taxon>Eukaryota</taxon>
        <taxon>Viridiplantae</taxon>
        <taxon>Streptophyta</taxon>
        <taxon>Embryophyta</taxon>
        <taxon>Tracheophyta</taxon>
        <taxon>Spermatophyta</taxon>
        <taxon>Magnoliopsida</taxon>
        <taxon>eudicotyledons</taxon>
        <taxon>Gunneridae</taxon>
        <taxon>Pentapetalae</taxon>
        <taxon>asterids</taxon>
        <taxon>lamiids</taxon>
        <taxon>Solanales</taxon>
        <taxon>Solanaceae</taxon>
        <taxon>Solanoideae</taxon>
        <taxon>Hyoscyameae</taxon>
        <taxon>Anisodus</taxon>
    </lineage>
</organism>
<evidence type="ECO:0000313" key="1">
    <source>
        <dbReference type="EMBL" id="KAJ8560017.1"/>
    </source>
</evidence>